<accession>A0A448YML2</accession>
<dbReference type="Gene3D" id="1.20.1250.20">
    <property type="entry name" value="MFS general substrate transporter like domains"/>
    <property type="match status" value="1"/>
</dbReference>
<feature type="domain" description="Major facilitator superfamily (MFS) profile" evidence="6">
    <location>
        <begin position="104"/>
        <end position="238"/>
    </location>
</feature>
<dbReference type="Pfam" id="PF07690">
    <property type="entry name" value="MFS_1"/>
    <property type="match status" value="1"/>
</dbReference>
<evidence type="ECO:0000313" key="7">
    <source>
        <dbReference type="EMBL" id="VEU22189.1"/>
    </source>
</evidence>
<evidence type="ECO:0000256" key="4">
    <source>
        <dbReference type="ARBA" id="ARBA00022989"/>
    </source>
</evidence>
<protein>
    <submittedName>
        <fullName evidence="7">DEKNAAC103200</fullName>
    </submittedName>
</protein>
<keyword evidence="4" id="KW-1133">Transmembrane helix</keyword>
<keyword evidence="3" id="KW-0812">Transmembrane</keyword>
<dbReference type="InParanoid" id="A0A448YML2"/>
<keyword evidence="2" id="KW-0813">Transport</keyword>
<dbReference type="GO" id="GO:0022857">
    <property type="term" value="F:transmembrane transporter activity"/>
    <property type="evidence" value="ECO:0007669"/>
    <property type="project" value="InterPro"/>
</dbReference>
<sequence>MSDSTKKRTIEVDFSEKEISSEEIPYAPPPGKDLEGSADLILTNTLELSEEKNKSNPFVNPKVAQYYREVYEKTHYECRGRFDAEFTWTPQEQKKLNGKLDFKVAFLACFMFVALQTDRGNLAQAVADNMLKDLGMTTNQYNNGNTIFYLTFLCAELPSQLISKRIGCDRWIPIEMFLWSLVSISQCKMTNVTGFYITRALLGVLEGGFIPDLILWMSYFYTGSELSIRLSFFGLLYL</sequence>
<evidence type="ECO:0000256" key="5">
    <source>
        <dbReference type="ARBA" id="ARBA00023136"/>
    </source>
</evidence>
<evidence type="ECO:0000256" key="1">
    <source>
        <dbReference type="ARBA" id="ARBA00004141"/>
    </source>
</evidence>
<evidence type="ECO:0000259" key="6">
    <source>
        <dbReference type="PROSITE" id="PS50850"/>
    </source>
</evidence>
<dbReference type="InterPro" id="IPR036259">
    <property type="entry name" value="MFS_trans_sf"/>
</dbReference>
<dbReference type="SUPFAM" id="SSF103473">
    <property type="entry name" value="MFS general substrate transporter"/>
    <property type="match status" value="1"/>
</dbReference>
<evidence type="ECO:0000256" key="2">
    <source>
        <dbReference type="ARBA" id="ARBA00022448"/>
    </source>
</evidence>
<organism evidence="7 8">
    <name type="scientific">Brettanomyces naardenensis</name>
    <name type="common">Yeast</name>
    <dbReference type="NCBI Taxonomy" id="13370"/>
    <lineage>
        <taxon>Eukaryota</taxon>
        <taxon>Fungi</taxon>
        <taxon>Dikarya</taxon>
        <taxon>Ascomycota</taxon>
        <taxon>Saccharomycotina</taxon>
        <taxon>Pichiomycetes</taxon>
        <taxon>Pichiales</taxon>
        <taxon>Pichiaceae</taxon>
        <taxon>Brettanomyces</taxon>
    </lineage>
</organism>
<evidence type="ECO:0000256" key="3">
    <source>
        <dbReference type="ARBA" id="ARBA00022692"/>
    </source>
</evidence>
<dbReference type="GO" id="GO:0016020">
    <property type="term" value="C:membrane"/>
    <property type="evidence" value="ECO:0007669"/>
    <property type="project" value="UniProtKB-SubCell"/>
</dbReference>
<evidence type="ECO:0000313" key="8">
    <source>
        <dbReference type="Proteomes" id="UP000290900"/>
    </source>
</evidence>
<dbReference type="PANTHER" id="PTHR43791:SF65">
    <property type="entry name" value="MAJOR FACILITATOR SUPERFAMILY (MFS) PROFILE DOMAIN-CONTAINING PROTEIN-RELATED"/>
    <property type="match status" value="1"/>
</dbReference>
<dbReference type="PROSITE" id="PS50850">
    <property type="entry name" value="MFS"/>
    <property type="match status" value="1"/>
</dbReference>
<dbReference type="InterPro" id="IPR020846">
    <property type="entry name" value="MFS_dom"/>
</dbReference>
<gene>
    <name evidence="7" type="ORF">BRENAR_LOCUS2921</name>
</gene>
<dbReference type="STRING" id="13370.A0A448YML2"/>
<dbReference type="OrthoDB" id="1935484at2759"/>
<dbReference type="AlphaFoldDB" id="A0A448YML2"/>
<proteinExistence type="predicted"/>
<dbReference type="PANTHER" id="PTHR43791">
    <property type="entry name" value="PERMEASE-RELATED"/>
    <property type="match status" value="1"/>
</dbReference>
<dbReference type="InterPro" id="IPR011701">
    <property type="entry name" value="MFS"/>
</dbReference>
<dbReference type="EMBL" id="CAACVR010000019">
    <property type="protein sequence ID" value="VEU22189.1"/>
    <property type="molecule type" value="Genomic_DNA"/>
</dbReference>
<keyword evidence="5" id="KW-0472">Membrane</keyword>
<reference evidence="7 8" key="1">
    <citation type="submission" date="2018-12" db="EMBL/GenBank/DDBJ databases">
        <authorList>
            <person name="Tiukova I."/>
            <person name="Dainat J."/>
        </authorList>
    </citation>
    <scope>NUCLEOTIDE SEQUENCE [LARGE SCALE GENOMIC DNA]</scope>
</reference>
<keyword evidence="8" id="KW-1185">Reference proteome</keyword>
<dbReference type="Proteomes" id="UP000290900">
    <property type="component" value="Unassembled WGS sequence"/>
</dbReference>
<name>A0A448YML2_BRENA</name>
<dbReference type="FunFam" id="1.20.1250.20:FF:000106">
    <property type="entry name" value="MFS transporter, putative"/>
    <property type="match status" value="1"/>
</dbReference>
<comment type="subcellular location">
    <subcellularLocation>
        <location evidence="1">Membrane</location>
        <topology evidence="1">Multi-pass membrane protein</topology>
    </subcellularLocation>
</comment>